<reference evidence="11" key="1">
    <citation type="submission" date="2015-08" db="EMBL/GenBank/DDBJ databases">
        <title>Genome sequencing project for genomic taxonomy and phylogenomics of Bacillus-like bacteria.</title>
        <authorList>
            <person name="Liu B."/>
            <person name="Wang J."/>
            <person name="Zhu Y."/>
            <person name="Liu G."/>
            <person name="Chen Q."/>
            <person name="Chen Z."/>
            <person name="Lan J."/>
            <person name="Che J."/>
            <person name="Ge C."/>
            <person name="Shi H."/>
            <person name="Pan Z."/>
            <person name="Liu X."/>
        </authorList>
    </citation>
    <scope>NUCLEOTIDE SEQUENCE [LARGE SCALE GENOMIC DNA]</scope>
    <source>
        <strain evidence="11">FJAT-4402</strain>
    </source>
</reference>
<dbReference type="SMART" id="SM00382">
    <property type="entry name" value="AAA"/>
    <property type="match status" value="1"/>
</dbReference>
<dbReference type="GO" id="GO:0015424">
    <property type="term" value="F:ABC-type amino acid transporter activity"/>
    <property type="evidence" value="ECO:0007669"/>
    <property type="project" value="InterPro"/>
</dbReference>
<keyword evidence="6 10" id="KW-0067">ATP-binding</keyword>
<evidence type="ECO:0000256" key="7">
    <source>
        <dbReference type="ARBA" id="ARBA00022970"/>
    </source>
</evidence>
<evidence type="ECO:0000256" key="4">
    <source>
        <dbReference type="ARBA" id="ARBA00022475"/>
    </source>
</evidence>
<dbReference type="InterPro" id="IPR027417">
    <property type="entry name" value="P-loop_NTPase"/>
</dbReference>
<dbReference type="AlphaFoldDB" id="A0A0M4FH61"/>
<dbReference type="InterPro" id="IPR014343">
    <property type="entry name" value="Ectoine_EhuA"/>
</dbReference>
<comment type="subcellular location">
    <subcellularLocation>
        <location evidence="1">Cell membrane</location>
        <topology evidence="1">Peripheral membrane protein</topology>
    </subcellularLocation>
</comment>
<sequence>MKGKVIGLAHVRRSKNDKPIVQYRNIKKSFGEVQILNGVDLDLYPGEKVAVIGPSGSGKTTLARMLMTLEEPSGGTIEVEGESLWHKEVNGSIAPADKKHFRKVRGKIGMVFQQYNLFPHMTILRNVMEAPVHVLKIPKEEAKNRAIEMLTKVGLANKLDAYPAQLSGGQQQRVAIARACVMKPKIMLFDEVTAALDPELVGEVLQVIKNIADDGSVSMMIITHEMDFAYEVADRVVFMADGQIVEQAPPKQLFSNPTHQRTKDFLSRFLNKNSFTANIL</sequence>
<dbReference type="PANTHER" id="PTHR43166">
    <property type="entry name" value="AMINO ACID IMPORT ATP-BINDING PROTEIN"/>
    <property type="match status" value="1"/>
</dbReference>
<evidence type="ECO:0000256" key="1">
    <source>
        <dbReference type="ARBA" id="ARBA00004202"/>
    </source>
</evidence>
<evidence type="ECO:0000256" key="8">
    <source>
        <dbReference type="ARBA" id="ARBA00023136"/>
    </source>
</evidence>
<evidence type="ECO:0000313" key="10">
    <source>
        <dbReference type="EMBL" id="ALC80329.1"/>
    </source>
</evidence>
<evidence type="ECO:0000256" key="5">
    <source>
        <dbReference type="ARBA" id="ARBA00022741"/>
    </source>
</evidence>
<protein>
    <submittedName>
        <fullName evidence="10">Arginine ABC transporter ATP-binding protein</fullName>
    </submittedName>
</protein>
<keyword evidence="3" id="KW-0813">Transport</keyword>
<evidence type="ECO:0000256" key="3">
    <source>
        <dbReference type="ARBA" id="ARBA00022448"/>
    </source>
</evidence>
<dbReference type="InterPro" id="IPR003439">
    <property type="entry name" value="ABC_transporter-like_ATP-bd"/>
</dbReference>
<proteinExistence type="inferred from homology"/>
<dbReference type="PIRSF" id="PIRSF039085">
    <property type="entry name" value="ABC_ATPase_HisP"/>
    <property type="match status" value="1"/>
</dbReference>
<dbReference type="Proteomes" id="UP000067625">
    <property type="component" value="Chromosome"/>
</dbReference>
<dbReference type="Gene3D" id="3.40.50.300">
    <property type="entry name" value="P-loop containing nucleotide triphosphate hydrolases"/>
    <property type="match status" value="1"/>
</dbReference>
<accession>A0A0M4FH61</accession>
<organism evidence="10 11">
    <name type="scientific">Bacillus gobiensis</name>
    <dbReference type="NCBI Taxonomy" id="1441095"/>
    <lineage>
        <taxon>Bacteria</taxon>
        <taxon>Bacillati</taxon>
        <taxon>Bacillota</taxon>
        <taxon>Bacilli</taxon>
        <taxon>Bacillales</taxon>
        <taxon>Bacillaceae</taxon>
        <taxon>Bacillus</taxon>
    </lineage>
</organism>
<keyword evidence="7" id="KW-0029">Amino-acid transport</keyword>
<dbReference type="EMBL" id="CP012600">
    <property type="protein sequence ID" value="ALC80329.1"/>
    <property type="molecule type" value="Genomic_DNA"/>
</dbReference>
<dbReference type="InterPro" id="IPR003593">
    <property type="entry name" value="AAA+_ATPase"/>
</dbReference>
<dbReference type="STRING" id="1441095.AM592_00980"/>
<dbReference type="NCBIfam" id="TIGR03005">
    <property type="entry name" value="ectoine_ehuA"/>
    <property type="match status" value="1"/>
</dbReference>
<reference evidence="10 11" key="2">
    <citation type="journal article" date="2016" name="Int. J. Syst. Evol. Microbiol.">
        <title>Bacillus gobiensis sp. nov., isolated from a soil sample.</title>
        <authorList>
            <person name="Liu B."/>
            <person name="Liu G.H."/>
            <person name="Cetin S."/>
            <person name="Schumann P."/>
            <person name="Pan Z.Z."/>
            <person name="Chen Q.Q."/>
        </authorList>
    </citation>
    <scope>NUCLEOTIDE SEQUENCE [LARGE SCALE GENOMIC DNA]</scope>
    <source>
        <strain evidence="10 11">FJAT-4402</strain>
    </source>
</reference>
<comment type="similarity">
    <text evidence="2">Belongs to the ABC transporter superfamily.</text>
</comment>
<dbReference type="InterPro" id="IPR030679">
    <property type="entry name" value="ABC_ATPase_HisP-typ"/>
</dbReference>
<dbReference type="SUPFAM" id="SSF52540">
    <property type="entry name" value="P-loop containing nucleoside triphosphate hydrolases"/>
    <property type="match status" value="1"/>
</dbReference>
<dbReference type="PANTHER" id="PTHR43166:SF9">
    <property type="entry name" value="GLUTAMATE_ASPARTATE IMPORT ATP-BINDING PROTEIN GLTL"/>
    <property type="match status" value="1"/>
</dbReference>
<name>A0A0M4FH61_9BACI</name>
<dbReference type="GO" id="GO:0005524">
    <property type="term" value="F:ATP binding"/>
    <property type="evidence" value="ECO:0007669"/>
    <property type="project" value="UniProtKB-KW"/>
</dbReference>
<gene>
    <name evidence="10" type="ORF">AM592_00980</name>
</gene>
<dbReference type="PATRIC" id="fig|1441095.3.peg.217"/>
<keyword evidence="4" id="KW-1003">Cell membrane</keyword>
<dbReference type="GO" id="GO:0005886">
    <property type="term" value="C:plasma membrane"/>
    <property type="evidence" value="ECO:0007669"/>
    <property type="project" value="UniProtKB-SubCell"/>
</dbReference>
<evidence type="ECO:0000259" key="9">
    <source>
        <dbReference type="PROSITE" id="PS50893"/>
    </source>
</evidence>
<keyword evidence="5" id="KW-0547">Nucleotide-binding</keyword>
<dbReference type="CDD" id="cd03262">
    <property type="entry name" value="ABC_HisP_GlnQ"/>
    <property type="match status" value="1"/>
</dbReference>
<dbReference type="InterPro" id="IPR050086">
    <property type="entry name" value="MetN_ABC_transporter-like"/>
</dbReference>
<keyword evidence="8" id="KW-0472">Membrane</keyword>
<dbReference type="PROSITE" id="PS50893">
    <property type="entry name" value="ABC_TRANSPORTER_2"/>
    <property type="match status" value="1"/>
</dbReference>
<evidence type="ECO:0000256" key="2">
    <source>
        <dbReference type="ARBA" id="ARBA00005417"/>
    </source>
</evidence>
<dbReference type="GO" id="GO:0016887">
    <property type="term" value="F:ATP hydrolysis activity"/>
    <property type="evidence" value="ECO:0007669"/>
    <property type="project" value="InterPro"/>
</dbReference>
<feature type="domain" description="ABC transporter" evidence="9">
    <location>
        <begin position="21"/>
        <end position="266"/>
    </location>
</feature>
<evidence type="ECO:0000256" key="6">
    <source>
        <dbReference type="ARBA" id="ARBA00022840"/>
    </source>
</evidence>
<dbReference type="Pfam" id="PF00005">
    <property type="entry name" value="ABC_tran"/>
    <property type="match status" value="1"/>
</dbReference>
<keyword evidence="11" id="KW-1185">Reference proteome</keyword>
<evidence type="ECO:0000313" key="11">
    <source>
        <dbReference type="Proteomes" id="UP000067625"/>
    </source>
</evidence>